<evidence type="ECO:0000313" key="1">
    <source>
        <dbReference type="EMBL" id="KAF0038025.1"/>
    </source>
</evidence>
<evidence type="ECO:0008006" key="3">
    <source>
        <dbReference type="Google" id="ProtNLM"/>
    </source>
</evidence>
<dbReference type="InterPro" id="IPR043128">
    <property type="entry name" value="Rev_trsase/Diguanyl_cyclase"/>
</dbReference>
<dbReference type="AlphaFoldDB" id="A0A6A4SZ22"/>
<reference evidence="1 2" key="1">
    <citation type="submission" date="2019-06" db="EMBL/GenBank/DDBJ databases">
        <title>Draft genomes of female and male turbot (Scophthalmus maximus).</title>
        <authorList>
            <person name="Xu H."/>
            <person name="Xu X.-W."/>
            <person name="Shao C."/>
            <person name="Chen S."/>
        </authorList>
    </citation>
    <scope>NUCLEOTIDE SEQUENCE [LARGE SCALE GENOMIC DNA]</scope>
    <source>
        <strain evidence="1">Ysfricsl-2016a</strain>
        <tissue evidence="1">Blood</tissue>
    </source>
</reference>
<dbReference type="EMBL" id="VEVO01000009">
    <property type="protein sequence ID" value="KAF0038025.1"/>
    <property type="molecule type" value="Genomic_DNA"/>
</dbReference>
<accession>A0A6A4SZ22</accession>
<dbReference type="Gene3D" id="3.30.70.270">
    <property type="match status" value="1"/>
</dbReference>
<name>A0A6A4SZ22_SCOMX</name>
<gene>
    <name evidence="1" type="ORF">F2P81_010899</name>
</gene>
<dbReference type="SUPFAM" id="SSF56672">
    <property type="entry name" value="DNA/RNA polymerases"/>
    <property type="match status" value="1"/>
</dbReference>
<dbReference type="Proteomes" id="UP000438429">
    <property type="component" value="Unassembled WGS sequence"/>
</dbReference>
<dbReference type="InterPro" id="IPR053134">
    <property type="entry name" value="RNA-dir_DNA_polymerase"/>
</dbReference>
<dbReference type="Gene3D" id="3.10.10.10">
    <property type="entry name" value="HIV Type 1 Reverse Transcriptase, subunit A, domain 1"/>
    <property type="match status" value="1"/>
</dbReference>
<comment type="caution">
    <text evidence="1">The sequence shown here is derived from an EMBL/GenBank/DDBJ whole genome shotgun (WGS) entry which is preliminary data.</text>
</comment>
<dbReference type="InterPro" id="IPR043502">
    <property type="entry name" value="DNA/RNA_pol_sf"/>
</dbReference>
<organism evidence="1 2">
    <name type="scientific">Scophthalmus maximus</name>
    <name type="common">Turbot</name>
    <name type="synonym">Psetta maxima</name>
    <dbReference type="NCBI Taxonomy" id="52904"/>
    <lineage>
        <taxon>Eukaryota</taxon>
        <taxon>Metazoa</taxon>
        <taxon>Chordata</taxon>
        <taxon>Craniata</taxon>
        <taxon>Vertebrata</taxon>
        <taxon>Euteleostomi</taxon>
        <taxon>Actinopterygii</taxon>
        <taxon>Neopterygii</taxon>
        <taxon>Teleostei</taxon>
        <taxon>Neoteleostei</taxon>
        <taxon>Acanthomorphata</taxon>
        <taxon>Carangaria</taxon>
        <taxon>Pleuronectiformes</taxon>
        <taxon>Pleuronectoidei</taxon>
        <taxon>Scophthalmidae</taxon>
        <taxon>Scophthalmus</taxon>
    </lineage>
</organism>
<protein>
    <recommendedName>
        <fullName evidence="3">Reverse transcriptase domain-containing protein</fullName>
    </recommendedName>
</protein>
<dbReference type="PANTHER" id="PTHR24559">
    <property type="entry name" value="TRANSPOSON TY3-I GAG-POL POLYPROTEIN"/>
    <property type="match status" value="1"/>
</dbReference>
<sequence length="113" mass="12850">MLRELLSEMEEKDIIRTSCSEWASPLVPVWKNNGDVRICVDYRWLDLRSVKDAQLLSHQANCLAALGGNAIFRSMVLTSEFHKIPMHEQDNKFTTFTTPVGLHDFQQAATGPM</sequence>
<dbReference type="PANTHER" id="PTHR24559:SF440">
    <property type="entry name" value="RIBONUCLEASE H"/>
    <property type="match status" value="1"/>
</dbReference>
<proteinExistence type="predicted"/>
<evidence type="ECO:0000313" key="2">
    <source>
        <dbReference type="Proteomes" id="UP000438429"/>
    </source>
</evidence>